<dbReference type="InterPro" id="IPR036388">
    <property type="entry name" value="WH-like_DNA-bd_sf"/>
</dbReference>
<dbReference type="SMART" id="SM00345">
    <property type="entry name" value="HTH_GNTR"/>
    <property type="match status" value="1"/>
</dbReference>
<dbReference type="InterPro" id="IPR000524">
    <property type="entry name" value="Tscrpt_reg_HTH_GntR"/>
</dbReference>
<sequence>MNATAKRPEDFAPRYFVIEQALRERVAAARPGDALPSETELGEEFAVSRMTARAAVQRLVADGLVVRRPGRGTFVAPPPGSRRAESLVRFSEEIRRRGQRPSSRLLTAGTRAATAQEAERLRLGKRARVIAVERVRLADDVPIALERAVFPGGLRGLLEADLEHDSLHAALIALGRTPARGHARIGARVAGEDEADLLAVDPGAPLLVEHRLIHDQHDEPLELTDTLYVAVRYGLDVAFTVESPASDTLRP</sequence>
<dbReference type="Gene3D" id="1.10.10.10">
    <property type="entry name" value="Winged helix-like DNA-binding domain superfamily/Winged helix DNA-binding domain"/>
    <property type="match status" value="1"/>
</dbReference>
<protein>
    <submittedName>
        <fullName evidence="5">GntR family transcriptional regulator</fullName>
    </submittedName>
</protein>
<gene>
    <name evidence="5" type="ORF">C1J01_16105</name>
</gene>
<dbReference type="PANTHER" id="PTHR44846">
    <property type="entry name" value="MANNOSYL-D-GLYCERATE TRANSPORT/METABOLISM SYSTEM REPRESSOR MNGR-RELATED"/>
    <property type="match status" value="1"/>
</dbReference>
<dbReference type="InterPro" id="IPR050679">
    <property type="entry name" value="Bact_HTH_transcr_reg"/>
</dbReference>
<evidence type="ECO:0000256" key="1">
    <source>
        <dbReference type="ARBA" id="ARBA00023015"/>
    </source>
</evidence>
<accession>A0A2W2F931</accession>
<proteinExistence type="predicted"/>
<evidence type="ECO:0000313" key="6">
    <source>
        <dbReference type="Proteomes" id="UP000249304"/>
    </source>
</evidence>
<reference evidence="5 6" key="1">
    <citation type="submission" date="2018-01" db="EMBL/GenBank/DDBJ databases">
        <title>Draft genome sequence of Nonomuraea sp. KC333.</title>
        <authorList>
            <person name="Sahin N."/>
            <person name="Saygin H."/>
            <person name="Ay H."/>
        </authorList>
    </citation>
    <scope>NUCLEOTIDE SEQUENCE [LARGE SCALE GENOMIC DNA]</scope>
    <source>
        <strain evidence="5 6">KC333</strain>
    </source>
</reference>
<dbReference type="EMBL" id="POUD01000057">
    <property type="protein sequence ID" value="PZG18097.1"/>
    <property type="molecule type" value="Genomic_DNA"/>
</dbReference>
<comment type="caution">
    <text evidence="5">The sequence shown here is derived from an EMBL/GenBank/DDBJ whole genome shotgun (WGS) entry which is preliminary data.</text>
</comment>
<dbReference type="SUPFAM" id="SSF46785">
    <property type="entry name" value="Winged helix' DNA-binding domain"/>
    <property type="match status" value="1"/>
</dbReference>
<evidence type="ECO:0000313" key="5">
    <source>
        <dbReference type="EMBL" id="PZG18097.1"/>
    </source>
</evidence>
<dbReference type="SUPFAM" id="SSF64288">
    <property type="entry name" value="Chorismate lyase-like"/>
    <property type="match status" value="1"/>
</dbReference>
<dbReference type="InterPro" id="IPR036390">
    <property type="entry name" value="WH_DNA-bd_sf"/>
</dbReference>
<evidence type="ECO:0000256" key="3">
    <source>
        <dbReference type="ARBA" id="ARBA00023163"/>
    </source>
</evidence>
<dbReference type="Pfam" id="PF00392">
    <property type="entry name" value="GntR"/>
    <property type="match status" value="1"/>
</dbReference>
<feature type="domain" description="HTH gntR-type" evidence="4">
    <location>
        <begin position="12"/>
        <end position="78"/>
    </location>
</feature>
<dbReference type="InterPro" id="IPR011663">
    <property type="entry name" value="UTRA"/>
</dbReference>
<dbReference type="PROSITE" id="PS50949">
    <property type="entry name" value="HTH_GNTR"/>
    <property type="match status" value="1"/>
</dbReference>
<name>A0A2W2F931_9ACTN</name>
<dbReference type="SMART" id="SM00866">
    <property type="entry name" value="UTRA"/>
    <property type="match status" value="1"/>
</dbReference>
<dbReference type="OrthoDB" id="7363114at2"/>
<dbReference type="InterPro" id="IPR028978">
    <property type="entry name" value="Chorismate_lyase_/UTRA_dom_sf"/>
</dbReference>
<keyword evidence="6" id="KW-1185">Reference proteome</keyword>
<dbReference type="Gene3D" id="3.40.1410.10">
    <property type="entry name" value="Chorismate lyase-like"/>
    <property type="match status" value="1"/>
</dbReference>
<keyword evidence="3" id="KW-0804">Transcription</keyword>
<evidence type="ECO:0000256" key="2">
    <source>
        <dbReference type="ARBA" id="ARBA00023125"/>
    </source>
</evidence>
<dbReference type="CDD" id="cd07377">
    <property type="entry name" value="WHTH_GntR"/>
    <property type="match status" value="1"/>
</dbReference>
<keyword evidence="1" id="KW-0805">Transcription regulation</keyword>
<organism evidence="5 6">
    <name type="scientific">Nonomuraea aridisoli</name>
    <dbReference type="NCBI Taxonomy" id="2070368"/>
    <lineage>
        <taxon>Bacteria</taxon>
        <taxon>Bacillati</taxon>
        <taxon>Actinomycetota</taxon>
        <taxon>Actinomycetes</taxon>
        <taxon>Streptosporangiales</taxon>
        <taxon>Streptosporangiaceae</taxon>
        <taxon>Nonomuraea</taxon>
    </lineage>
</organism>
<dbReference type="GO" id="GO:0003677">
    <property type="term" value="F:DNA binding"/>
    <property type="evidence" value="ECO:0007669"/>
    <property type="project" value="UniProtKB-KW"/>
</dbReference>
<dbReference type="GO" id="GO:0003700">
    <property type="term" value="F:DNA-binding transcription factor activity"/>
    <property type="evidence" value="ECO:0007669"/>
    <property type="project" value="InterPro"/>
</dbReference>
<dbReference type="AlphaFoldDB" id="A0A2W2F931"/>
<dbReference type="PRINTS" id="PR00035">
    <property type="entry name" value="HTHGNTR"/>
</dbReference>
<evidence type="ECO:0000259" key="4">
    <source>
        <dbReference type="PROSITE" id="PS50949"/>
    </source>
</evidence>
<keyword evidence="2" id="KW-0238">DNA-binding</keyword>
<dbReference type="RefSeq" id="WP_111179784.1">
    <property type="nucleotide sequence ID" value="NZ_POUD01000057.1"/>
</dbReference>
<dbReference type="Pfam" id="PF07702">
    <property type="entry name" value="UTRA"/>
    <property type="match status" value="1"/>
</dbReference>
<dbReference type="Proteomes" id="UP000249304">
    <property type="component" value="Unassembled WGS sequence"/>
</dbReference>